<dbReference type="InterPro" id="IPR036599">
    <property type="entry name" value="DNA_ligase_N_sf"/>
</dbReference>
<evidence type="ECO:0000256" key="6">
    <source>
        <dbReference type="ARBA" id="ARBA00022741"/>
    </source>
</evidence>
<dbReference type="PANTHER" id="PTHR45674:SF4">
    <property type="entry name" value="DNA LIGASE 1"/>
    <property type="match status" value="1"/>
</dbReference>
<dbReference type="GO" id="GO:0051301">
    <property type="term" value="P:cell division"/>
    <property type="evidence" value="ECO:0007669"/>
    <property type="project" value="UniProtKB-KW"/>
</dbReference>
<comment type="similarity">
    <text evidence="2 16">Belongs to the ATP-dependent DNA ligase family.</text>
</comment>
<dbReference type="AlphaFoldDB" id="A0A085M2K4"/>
<comment type="function">
    <text evidence="14">DNA ligase that seals nicks in double-stranded DNA during DNA replication, DNA recombination and DNA repair.</text>
</comment>
<dbReference type="SUPFAM" id="SSF117018">
    <property type="entry name" value="ATP-dependent DNA ligase DNA-binding domain"/>
    <property type="match status" value="1"/>
</dbReference>
<dbReference type="EMBL" id="KL363239">
    <property type="protein sequence ID" value="KFD51450.1"/>
    <property type="molecule type" value="Genomic_DNA"/>
</dbReference>
<keyword evidence="6 15" id="KW-0547">Nucleotide-binding</keyword>
<dbReference type="SUPFAM" id="SSF56091">
    <property type="entry name" value="DNA ligase/mRNA capping enzyme, catalytic domain"/>
    <property type="match status" value="1"/>
</dbReference>
<reference evidence="19 20" key="1">
    <citation type="journal article" date="2014" name="Nat. Genet.">
        <title>Genome and transcriptome of the porcine whipworm Trichuris suis.</title>
        <authorList>
            <person name="Jex A.R."/>
            <person name="Nejsum P."/>
            <person name="Schwarz E.M."/>
            <person name="Hu L."/>
            <person name="Young N.D."/>
            <person name="Hall R.S."/>
            <person name="Korhonen P.K."/>
            <person name="Liao S."/>
            <person name="Thamsborg S."/>
            <person name="Xia J."/>
            <person name="Xu P."/>
            <person name="Wang S."/>
            <person name="Scheerlinck J.P."/>
            <person name="Hofmann A."/>
            <person name="Sternberg P.W."/>
            <person name="Wang J."/>
            <person name="Gasser R.B."/>
        </authorList>
    </citation>
    <scope>NUCLEOTIDE SEQUENCE [LARGE SCALE GENOMIC DNA]</scope>
    <source>
        <strain evidence="19">DCEP-RM93M</strain>
    </source>
</reference>
<evidence type="ECO:0000256" key="11">
    <source>
        <dbReference type="ARBA" id="ARBA00023242"/>
    </source>
</evidence>
<evidence type="ECO:0000256" key="15">
    <source>
        <dbReference type="RuleBase" id="RU000617"/>
    </source>
</evidence>
<dbReference type="GO" id="GO:0005634">
    <property type="term" value="C:nucleus"/>
    <property type="evidence" value="ECO:0007669"/>
    <property type="project" value="UniProtKB-SubCell"/>
</dbReference>
<evidence type="ECO:0000256" key="7">
    <source>
        <dbReference type="ARBA" id="ARBA00022763"/>
    </source>
</evidence>
<keyword evidence="3 15" id="KW-0436">Ligase</keyword>
<evidence type="ECO:0000256" key="4">
    <source>
        <dbReference type="ARBA" id="ARBA00022618"/>
    </source>
</evidence>
<evidence type="ECO:0000256" key="10">
    <source>
        <dbReference type="ARBA" id="ARBA00023204"/>
    </source>
</evidence>
<evidence type="ECO:0000256" key="5">
    <source>
        <dbReference type="ARBA" id="ARBA00022705"/>
    </source>
</evidence>
<dbReference type="Pfam" id="PF01068">
    <property type="entry name" value="DNA_ligase_A_M"/>
    <property type="match status" value="1"/>
</dbReference>
<evidence type="ECO:0000256" key="8">
    <source>
        <dbReference type="ARBA" id="ARBA00022840"/>
    </source>
</evidence>
<dbReference type="SUPFAM" id="SSF50249">
    <property type="entry name" value="Nucleic acid-binding proteins"/>
    <property type="match status" value="1"/>
</dbReference>
<dbReference type="InterPro" id="IPR016059">
    <property type="entry name" value="DNA_ligase_ATP-dep_CS"/>
</dbReference>
<dbReference type="Pfam" id="PF04679">
    <property type="entry name" value="DNA_ligase_A_C"/>
    <property type="match status" value="1"/>
</dbReference>
<dbReference type="Gene3D" id="3.30.470.30">
    <property type="entry name" value="DNA ligase/mRNA capping enzyme"/>
    <property type="match status" value="1"/>
</dbReference>
<evidence type="ECO:0000256" key="1">
    <source>
        <dbReference type="ARBA" id="ARBA00004123"/>
    </source>
</evidence>
<dbReference type="GO" id="GO:0005739">
    <property type="term" value="C:mitochondrion"/>
    <property type="evidence" value="ECO:0007669"/>
    <property type="project" value="TreeGrafter"/>
</dbReference>
<keyword evidence="7 15" id="KW-0227">DNA damage</keyword>
<dbReference type="FunFam" id="3.30.470.30:FF:000002">
    <property type="entry name" value="DNA ligase"/>
    <property type="match status" value="1"/>
</dbReference>
<name>A0A085M2K4_9BILA</name>
<dbReference type="CDD" id="cd07969">
    <property type="entry name" value="OBF_DNA_ligase_I"/>
    <property type="match status" value="1"/>
</dbReference>
<dbReference type="EC" id="6.5.1.1" evidence="15"/>
<dbReference type="InterPro" id="IPR050191">
    <property type="entry name" value="ATP-dep_DNA_ligase"/>
</dbReference>
<dbReference type="PROSITE" id="PS00697">
    <property type="entry name" value="DNA_LIGASE_A1"/>
    <property type="match status" value="1"/>
</dbReference>
<dbReference type="NCBIfam" id="TIGR00574">
    <property type="entry name" value="dnl1"/>
    <property type="match status" value="1"/>
</dbReference>
<dbReference type="Proteomes" id="UP000030764">
    <property type="component" value="Unassembled WGS sequence"/>
</dbReference>
<protein>
    <recommendedName>
        <fullName evidence="15">DNA ligase</fullName>
        <ecNumber evidence="15">6.5.1.1</ecNumber>
    </recommendedName>
</protein>
<dbReference type="InterPro" id="IPR000977">
    <property type="entry name" value="DNA_ligase_ATP-dep"/>
</dbReference>
<dbReference type="GO" id="GO:1903461">
    <property type="term" value="P:Okazaki fragment processing involved in mitotic DNA replication"/>
    <property type="evidence" value="ECO:0007669"/>
    <property type="project" value="TreeGrafter"/>
</dbReference>
<evidence type="ECO:0000313" key="19">
    <source>
        <dbReference type="EMBL" id="KFD51450.1"/>
    </source>
</evidence>
<gene>
    <name evidence="19" type="ORF">M513_07663</name>
</gene>
<keyword evidence="12" id="KW-0131">Cell cycle</keyword>
<evidence type="ECO:0000256" key="2">
    <source>
        <dbReference type="ARBA" id="ARBA00007572"/>
    </source>
</evidence>
<organism evidence="19 20">
    <name type="scientific">Trichuris suis</name>
    <name type="common">pig whipworm</name>
    <dbReference type="NCBI Taxonomy" id="68888"/>
    <lineage>
        <taxon>Eukaryota</taxon>
        <taxon>Metazoa</taxon>
        <taxon>Ecdysozoa</taxon>
        <taxon>Nematoda</taxon>
        <taxon>Enoplea</taxon>
        <taxon>Dorylaimia</taxon>
        <taxon>Trichinellida</taxon>
        <taxon>Trichuridae</taxon>
        <taxon>Trichuris</taxon>
    </lineage>
</organism>
<keyword evidence="20" id="KW-1185">Reference proteome</keyword>
<evidence type="ECO:0000256" key="17">
    <source>
        <dbReference type="SAM" id="MobiDB-lite"/>
    </source>
</evidence>
<evidence type="ECO:0000256" key="13">
    <source>
        <dbReference type="ARBA" id="ARBA00034003"/>
    </source>
</evidence>
<dbReference type="GO" id="GO:0003677">
    <property type="term" value="F:DNA binding"/>
    <property type="evidence" value="ECO:0007669"/>
    <property type="project" value="InterPro"/>
</dbReference>
<dbReference type="PROSITE" id="PS50160">
    <property type="entry name" value="DNA_LIGASE_A3"/>
    <property type="match status" value="1"/>
</dbReference>
<keyword evidence="5" id="KW-0235">DNA replication</keyword>
<keyword evidence="11" id="KW-0539">Nucleus</keyword>
<evidence type="ECO:0000256" key="12">
    <source>
        <dbReference type="ARBA" id="ARBA00023306"/>
    </source>
</evidence>
<proteinExistence type="inferred from homology"/>
<accession>A0A085M2K4</accession>
<dbReference type="CDD" id="cd07900">
    <property type="entry name" value="Adenylation_DNA_ligase_I_Euk"/>
    <property type="match status" value="1"/>
</dbReference>
<keyword evidence="8 15" id="KW-0067">ATP-binding</keyword>
<dbReference type="GO" id="GO:0003910">
    <property type="term" value="F:DNA ligase (ATP) activity"/>
    <property type="evidence" value="ECO:0007669"/>
    <property type="project" value="UniProtKB-EC"/>
</dbReference>
<comment type="catalytic activity">
    <reaction evidence="13 15">
        <text>ATP + (deoxyribonucleotide)n-3'-hydroxyl + 5'-phospho-(deoxyribonucleotide)m = (deoxyribonucleotide)n+m + AMP + diphosphate.</text>
        <dbReference type="EC" id="6.5.1.1"/>
    </reaction>
</comment>
<feature type="compositionally biased region" description="Polar residues" evidence="17">
    <location>
        <begin position="793"/>
        <end position="805"/>
    </location>
</feature>
<feature type="domain" description="ATP-dependent DNA ligase family profile" evidence="18">
    <location>
        <begin position="544"/>
        <end position="680"/>
    </location>
</feature>
<dbReference type="InterPro" id="IPR012308">
    <property type="entry name" value="DNA_ligase_ATP-dep_N"/>
</dbReference>
<dbReference type="GO" id="GO:0006310">
    <property type="term" value="P:DNA recombination"/>
    <property type="evidence" value="ECO:0007669"/>
    <property type="project" value="UniProtKB-KW"/>
</dbReference>
<dbReference type="Gene3D" id="1.10.3260.10">
    <property type="entry name" value="DNA ligase, ATP-dependent, N-terminal domain"/>
    <property type="match status" value="1"/>
</dbReference>
<keyword evidence="9 15" id="KW-0233">DNA recombination</keyword>
<evidence type="ECO:0000259" key="18">
    <source>
        <dbReference type="PROSITE" id="PS50160"/>
    </source>
</evidence>
<dbReference type="InterPro" id="IPR012340">
    <property type="entry name" value="NA-bd_OB-fold"/>
</dbReference>
<dbReference type="Gene3D" id="2.40.50.140">
    <property type="entry name" value="Nucleic acid-binding proteins"/>
    <property type="match status" value="1"/>
</dbReference>
<feature type="region of interest" description="Disordered" evidence="17">
    <location>
        <begin position="791"/>
        <end position="814"/>
    </location>
</feature>
<dbReference type="InterPro" id="IPR012309">
    <property type="entry name" value="DNA_ligase_ATP-dep_C"/>
</dbReference>
<evidence type="ECO:0000313" key="20">
    <source>
        <dbReference type="Proteomes" id="UP000030764"/>
    </source>
</evidence>
<dbReference type="Gene3D" id="3.30.1490.70">
    <property type="match status" value="1"/>
</dbReference>
<evidence type="ECO:0000256" key="9">
    <source>
        <dbReference type="ARBA" id="ARBA00023172"/>
    </source>
</evidence>
<dbReference type="InterPro" id="IPR012310">
    <property type="entry name" value="DNA_ligase_ATP-dep_cent"/>
</dbReference>
<keyword evidence="4" id="KW-0132">Cell division</keyword>
<dbReference type="GO" id="GO:0006281">
    <property type="term" value="P:DNA repair"/>
    <property type="evidence" value="ECO:0007669"/>
    <property type="project" value="UniProtKB-KW"/>
</dbReference>
<evidence type="ECO:0000256" key="16">
    <source>
        <dbReference type="RuleBase" id="RU004196"/>
    </source>
</evidence>
<evidence type="ECO:0000256" key="14">
    <source>
        <dbReference type="ARBA" id="ARBA00054532"/>
    </source>
</evidence>
<keyword evidence="10 15" id="KW-0234">DNA repair</keyword>
<sequence length="814" mass="90467">MFFAWQIEPIIAKTLLRCLERSSKGAFIGLLEMQQATLSSFFSADGRKGGRQRDEARGNIKLEEDSGDATNLTYSSTAFCKNSLADNVRRQDGRMTSYKMSTKCIRSTAFCKNSLADNVSPEKGRMTSYKMSTKMENVSAGSSGELGCSSHVQTNSEMVDVNGYNPSKQNYSPKDDACWRPGQSTPYMALALTLVVIENTPSRLEIIRILCNLFRSIICLSPQDLLPCIYLCLNQLGPTYEGLELGISDATLQKAVAQCTGRSVDVIKAELGTKGDLGIVAEGSRNKQRTIFSSRPLTISGLFSKLKSIAKQTGSNSMNKKLEITKGLISVCQGCEARFVVRCLGGKMRIGLAEQSLLISLAHAFTFSELDAQGNKTPKGDALKLLLGENALKLKSAFCECPNYDRIVDVLLHRGFSALRQECCITPGIPIKPMLAFPTKGVDEVMKRFGEMEFACEWKYDGERAQIHFFNGTVKVFSRNLENHTGKYPDIVELIPKVLVCPDDKAKPVASCIIDSEVVAWDSEKQCILPFQILTTRKRKGANSANIKVTVCVFAFDLLYLDGVGMTSLTFRQRRERLQEIIREVPGHFMFTKSLTTADCDEIGLFLEEAVKGKCEGLMVKTLDEGATYDIAKRSHSWLKLKKDYMNSIGDSLDLVVLGGYLGTGKRTGVYGGFLLACYDPEAEEYQSICKVGTGFSDEDLLKHANFFKSHIIAVPRAYYRYDSSLEPTHWFEPVQVWQVKAADLSLSPIHFAAMGMVDAQRGISLRFPRFVRVRDDKNPEDATTAEQVAEMYNSQEQVKSQKTQDAGEDNEFY</sequence>
<dbReference type="FunFam" id="2.40.50.140:FF:000062">
    <property type="entry name" value="DNA ligase"/>
    <property type="match status" value="1"/>
</dbReference>
<dbReference type="GO" id="GO:0071897">
    <property type="term" value="P:DNA biosynthetic process"/>
    <property type="evidence" value="ECO:0007669"/>
    <property type="project" value="InterPro"/>
</dbReference>
<dbReference type="GO" id="GO:0005524">
    <property type="term" value="F:ATP binding"/>
    <property type="evidence" value="ECO:0007669"/>
    <property type="project" value="UniProtKB-KW"/>
</dbReference>
<dbReference type="PANTHER" id="PTHR45674">
    <property type="entry name" value="DNA LIGASE 1/3 FAMILY MEMBER"/>
    <property type="match status" value="1"/>
</dbReference>
<dbReference type="Pfam" id="PF04675">
    <property type="entry name" value="DNA_ligase_A_N"/>
    <property type="match status" value="1"/>
</dbReference>
<comment type="subcellular location">
    <subcellularLocation>
        <location evidence="1">Nucleus</location>
    </subcellularLocation>
</comment>
<dbReference type="FunFam" id="1.10.3260.10:FF:000001">
    <property type="entry name" value="DNA ligase"/>
    <property type="match status" value="1"/>
</dbReference>
<evidence type="ECO:0000256" key="3">
    <source>
        <dbReference type="ARBA" id="ARBA00022598"/>
    </source>
</evidence>